<name>A0AB72Z1F0_9BIFI</name>
<evidence type="ECO:0000256" key="1">
    <source>
        <dbReference type="SAM" id="MobiDB-lite"/>
    </source>
</evidence>
<feature type="region of interest" description="Disordered" evidence="1">
    <location>
        <begin position="1"/>
        <end position="32"/>
    </location>
</feature>
<dbReference type="AlphaFoldDB" id="A0AB72Z1F0"/>
<evidence type="ECO:0000313" key="3">
    <source>
        <dbReference type="Proteomes" id="UP000003457"/>
    </source>
</evidence>
<dbReference type="EMBL" id="AEHJ01000016">
    <property type="protein sequence ID" value="EFO77949.1"/>
    <property type="molecule type" value="Genomic_DNA"/>
</dbReference>
<organism evidence="2 3">
    <name type="scientific">Bifidobacterium dentium JCVIHMP022</name>
    <dbReference type="NCBI Taxonomy" id="553191"/>
    <lineage>
        <taxon>Bacteria</taxon>
        <taxon>Bacillati</taxon>
        <taxon>Actinomycetota</taxon>
        <taxon>Actinomycetes</taxon>
        <taxon>Bifidobacteriales</taxon>
        <taxon>Bifidobacteriaceae</taxon>
        <taxon>Bifidobacterium</taxon>
    </lineage>
</organism>
<evidence type="ECO:0000313" key="2">
    <source>
        <dbReference type="EMBL" id="EFO77949.1"/>
    </source>
</evidence>
<gene>
    <name evidence="2" type="ORF">HMPREF9003_1851</name>
</gene>
<reference evidence="2 3" key="1">
    <citation type="submission" date="2010-10" db="EMBL/GenBank/DDBJ databases">
        <authorList>
            <person name="Durkin A.S."/>
            <person name="Madupu R."/>
            <person name="Torralba M."/>
            <person name="Gillis M."/>
            <person name="Methe B."/>
            <person name="Sutton G."/>
            <person name="Nelson K.E."/>
        </authorList>
    </citation>
    <scope>NUCLEOTIDE SEQUENCE [LARGE SCALE GENOMIC DNA]</scope>
    <source>
        <strain evidence="2 3">JCVIHMP022</strain>
    </source>
</reference>
<feature type="compositionally biased region" description="Basic and acidic residues" evidence="1">
    <location>
        <begin position="85"/>
        <end position="97"/>
    </location>
</feature>
<comment type="caution">
    <text evidence="2">The sequence shown here is derived from an EMBL/GenBank/DDBJ whole genome shotgun (WGS) entry which is preliminary data.</text>
</comment>
<protein>
    <submittedName>
        <fullName evidence="2">Uncharacterized protein</fullName>
    </submittedName>
</protein>
<sequence>MPYRSPYQPLYRTYSNRHAERHTKSPPIGMPNAIPIGNQSVGEIGVASYTDCVHNPKPSSTARWRWTGTRVPKAFGRKRNGLFARHQDGMATSKDEH</sequence>
<accession>A0AB72Z1F0</accession>
<dbReference type="Proteomes" id="UP000003457">
    <property type="component" value="Unassembled WGS sequence"/>
</dbReference>
<feature type="region of interest" description="Disordered" evidence="1">
    <location>
        <begin position="77"/>
        <end position="97"/>
    </location>
</feature>
<proteinExistence type="predicted"/>